<organism evidence="1 2">
    <name type="scientific">Nocardia panacis</name>
    <dbReference type="NCBI Taxonomy" id="2340916"/>
    <lineage>
        <taxon>Bacteria</taxon>
        <taxon>Bacillati</taxon>
        <taxon>Actinomycetota</taxon>
        <taxon>Actinomycetes</taxon>
        <taxon>Mycobacteriales</taxon>
        <taxon>Nocardiaceae</taxon>
        <taxon>Nocardia</taxon>
    </lineage>
</organism>
<accession>A0A3A4L536</accession>
<keyword evidence="2" id="KW-1185">Reference proteome</keyword>
<evidence type="ECO:0000313" key="1">
    <source>
        <dbReference type="EMBL" id="RJO77631.1"/>
    </source>
</evidence>
<evidence type="ECO:0000313" key="2">
    <source>
        <dbReference type="Proteomes" id="UP000266677"/>
    </source>
</evidence>
<protein>
    <submittedName>
        <fullName evidence="1">Uncharacterized protein</fullName>
    </submittedName>
</protein>
<name>A0A3A4L536_9NOCA</name>
<dbReference type="EMBL" id="QZFU01000015">
    <property type="protein sequence ID" value="RJO77631.1"/>
    <property type="molecule type" value="Genomic_DNA"/>
</dbReference>
<comment type="caution">
    <text evidence="1">The sequence shown here is derived from an EMBL/GenBank/DDBJ whole genome shotgun (WGS) entry which is preliminary data.</text>
</comment>
<proteinExistence type="predicted"/>
<dbReference type="RefSeq" id="WP_120039156.1">
    <property type="nucleotide sequence ID" value="NZ_QZFU01000015.1"/>
</dbReference>
<dbReference type="OrthoDB" id="5177627at2"/>
<dbReference type="Proteomes" id="UP000266677">
    <property type="component" value="Unassembled WGS sequence"/>
</dbReference>
<sequence length="163" mass="18285">MVVDTTTRATERTPRGVLCRFCKDRVAGYEGSYGDDRPLMVGCRCRPADIVDWAPESRGQPLHVRFPGDQRHHSNGWWIITREGKGDWLRFGPRGGLLYRTRETEPVGTIHIDESAEACADPYFSWSFTGACGCGHGHIPEYRIEPFATASEAIEAAAFHFII</sequence>
<gene>
    <name evidence="1" type="ORF">D5S18_07815</name>
</gene>
<dbReference type="AlphaFoldDB" id="A0A3A4L536"/>
<reference evidence="1 2" key="1">
    <citation type="submission" date="2018-09" db="EMBL/GenBank/DDBJ databases">
        <title>YIM PH21274 draft genome.</title>
        <authorList>
            <person name="Miao C."/>
        </authorList>
    </citation>
    <scope>NUCLEOTIDE SEQUENCE [LARGE SCALE GENOMIC DNA]</scope>
    <source>
        <strain evidence="1 2">YIM PH 21724</strain>
    </source>
</reference>